<evidence type="ECO:0000313" key="2">
    <source>
        <dbReference type="Proteomes" id="UP001607303"/>
    </source>
</evidence>
<reference evidence="1 2" key="1">
    <citation type="journal article" date="2024" name="Ann. Entomol. Soc. Am.">
        <title>Genomic analyses of the southern and eastern yellowjacket wasps (Hymenoptera: Vespidae) reveal evolutionary signatures of social life.</title>
        <authorList>
            <person name="Catto M.A."/>
            <person name="Caine P.B."/>
            <person name="Orr S.E."/>
            <person name="Hunt B.G."/>
            <person name="Goodisman M.A.D."/>
        </authorList>
    </citation>
    <scope>NUCLEOTIDE SEQUENCE [LARGE SCALE GENOMIC DNA]</scope>
    <source>
        <strain evidence="1">232</strain>
        <tissue evidence="1">Head and thorax</tissue>
    </source>
</reference>
<keyword evidence="2" id="KW-1185">Reference proteome</keyword>
<sequence>MVTLKRLGILRLKKGPTTLSRSFGLTPEKLDHDPRSFSDLLADGLVQPRLRNILAVGLVGKRCKSIKGRSNLKKEHATLDGTTPVVRGYYLASVLALFSKVFPTLRYFPEKPGTLGVLKSDVDHKDRYKKRGPQWSFKGLPKDHR</sequence>
<gene>
    <name evidence="1" type="ORF">V1477_014563</name>
</gene>
<evidence type="ECO:0000313" key="1">
    <source>
        <dbReference type="EMBL" id="KAL2732322.1"/>
    </source>
</evidence>
<dbReference type="Proteomes" id="UP001607303">
    <property type="component" value="Unassembled WGS sequence"/>
</dbReference>
<protein>
    <submittedName>
        <fullName evidence="1">Uncharacterized protein</fullName>
    </submittedName>
</protein>
<dbReference type="EMBL" id="JAYRBN010000075">
    <property type="protein sequence ID" value="KAL2732322.1"/>
    <property type="molecule type" value="Genomic_DNA"/>
</dbReference>
<dbReference type="AlphaFoldDB" id="A0ABD2BHT8"/>
<comment type="caution">
    <text evidence="1">The sequence shown here is derived from an EMBL/GenBank/DDBJ whole genome shotgun (WGS) entry which is preliminary data.</text>
</comment>
<organism evidence="1 2">
    <name type="scientific">Vespula maculifrons</name>
    <name type="common">Eastern yellow jacket</name>
    <name type="synonym">Wasp</name>
    <dbReference type="NCBI Taxonomy" id="7453"/>
    <lineage>
        <taxon>Eukaryota</taxon>
        <taxon>Metazoa</taxon>
        <taxon>Ecdysozoa</taxon>
        <taxon>Arthropoda</taxon>
        <taxon>Hexapoda</taxon>
        <taxon>Insecta</taxon>
        <taxon>Pterygota</taxon>
        <taxon>Neoptera</taxon>
        <taxon>Endopterygota</taxon>
        <taxon>Hymenoptera</taxon>
        <taxon>Apocrita</taxon>
        <taxon>Aculeata</taxon>
        <taxon>Vespoidea</taxon>
        <taxon>Vespidae</taxon>
        <taxon>Vespinae</taxon>
        <taxon>Vespula</taxon>
    </lineage>
</organism>
<proteinExistence type="predicted"/>
<accession>A0ABD2BHT8</accession>
<name>A0ABD2BHT8_VESMC</name>